<evidence type="ECO:0000256" key="5">
    <source>
        <dbReference type="ARBA" id="ARBA00023136"/>
    </source>
</evidence>
<comment type="subcellular location">
    <subcellularLocation>
        <location evidence="1">Membrane</location>
        <topology evidence="1">Multi-pass membrane protein</topology>
    </subcellularLocation>
</comment>
<dbReference type="Proteomes" id="UP001215503">
    <property type="component" value="Unassembled WGS sequence"/>
</dbReference>
<keyword evidence="3 6" id="KW-0812">Transmembrane</keyword>
<dbReference type="InterPro" id="IPR006696">
    <property type="entry name" value="DUF423"/>
</dbReference>
<feature type="transmembrane region" description="Helical" evidence="6">
    <location>
        <begin position="95"/>
        <end position="119"/>
    </location>
</feature>
<organism evidence="7 8">
    <name type="scientific">Aquibaculum arenosum</name>
    <dbReference type="NCBI Taxonomy" id="3032591"/>
    <lineage>
        <taxon>Bacteria</taxon>
        <taxon>Pseudomonadati</taxon>
        <taxon>Pseudomonadota</taxon>
        <taxon>Alphaproteobacteria</taxon>
        <taxon>Rhodospirillales</taxon>
        <taxon>Rhodovibrionaceae</taxon>
        <taxon>Aquibaculum</taxon>
    </lineage>
</organism>
<dbReference type="EMBL" id="JARHUD010000005">
    <property type="protein sequence ID" value="MDF2096243.1"/>
    <property type="molecule type" value="Genomic_DNA"/>
</dbReference>
<comment type="similarity">
    <text evidence="2">Belongs to the UPF0382 family.</text>
</comment>
<keyword evidence="4 6" id="KW-1133">Transmembrane helix</keyword>
<dbReference type="Pfam" id="PF04241">
    <property type="entry name" value="DUF423"/>
    <property type="match status" value="1"/>
</dbReference>
<gene>
    <name evidence="7" type="ORF">P2G67_09675</name>
</gene>
<dbReference type="PANTHER" id="PTHR43461:SF1">
    <property type="entry name" value="TRANSMEMBRANE PROTEIN 256"/>
    <property type="match status" value="1"/>
</dbReference>
<keyword evidence="5 6" id="KW-0472">Membrane</keyword>
<feature type="transmembrane region" description="Helical" evidence="6">
    <location>
        <begin position="65"/>
        <end position="89"/>
    </location>
</feature>
<proteinExistence type="inferred from homology"/>
<evidence type="ECO:0000313" key="7">
    <source>
        <dbReference type="EMBL" id="MDF2096243.1"/>
    </source>
</evidence>
<keyword evidence="8" id="KW-1185">Reference proteome</keyword>
<evidence type="ECO:0000256" key="1">
    <source>
        <dbReference type="ARBA" id="ARBA00004141"/>
    </source>
</evidence>
<reference evidence="7 8" key="1">
    <citation type="submission" date="2023-03" db="EMBL/GenBank/DDBJ databases">
        <title>Fodinicurvata sp. CAU 1616 isolated from sea sendiment.</title>
        <authorList>
            <person name="Kim W."/>
        </authorList>
    </citation>
    <scope>NUCLEOTIDE SEQUENCE [LARGE SCALE GENOMIC DNA]</scope>
    <source>
        <strain evidence="7 8">CAU 1616</strain>
    </source>
</reference>
<evidence type="ECO:0000256" key="2">
    <source>
        <dbReference type="ARBA" id="ARBA00009694"/>
    </source>
</evidence>
<protein>
    <submittedName>
        <fullName evidence="7">DUF423 domain-containing protein</fullName>
    </submittedName>
</protein>
<accession>A0ABT5YN47</accession>
<evidence type="ECO:0000256" key="6">
    <source>
        <dbReference type="SAM" id="Phobius"/>
    </source>
</evidence>
<evidence type="ECO:0000313" key="8">
    <source>
        <dbReference type="Proteomes" id="UP001215503"/>
    </source>
</evidence>
<comment type="caution">
    <text evidence="7">The sequence shown here is derived from an EMBL/GenBank/DDBJ whole genome shotgun (WGS) entry which is preliminary data.</text>
</comment>
<dbReference type="PANTHER" id="PTHR43461">
    <property type="entry name" value="TRANSMEMBRANE PROTEIN 256"/>
    <property type="match status" value="1"/>
</dbReference>
<name>A0ABT5YN47_9PROT</name>
<feature type="transmembrane region" description="Helical" evidence="6">
    <location>
        <begin position="41"/>
        <end position="58"/>
    </location>
</feature>
<evidence type="ECO:0000256" key="4">
    <source>
        <dbReference type="ARBA" id="ARBA00022989"/>
    </source>
</evidence>
<dbReference type="RefSeq" id="WP_275822465.1">
    <property type="nucleotide sequence ID" value="NZ_JARHUD010000005.1"/>
</dbReference>
<evidence type="ECO:0000256" key="3">
    <source>
        <dbReference type="ARBA" id="ARBA00022692"/>
    </source>
</evidence>
<sequence>MRIWLFLAAISGFLAVGLGAFAAHGLQGRLDAKALGWIDTGLRYQMFHALAFIGVALLSRDGTQLALQIAGWSFAVGTLLFCGLLYAMALGAPRWLGAVVPLGGLAFLGGWVALAWFAMRLR</sequence>